<accession>A0A9X2EDS8</accession>
<comment type="caution">
    <text evidence="2">The sequence shown here is derived from an EMBL/GenBank/DDBJ whole genome shotgun (WGS) entry which is preliminary data.</text>
</comment>
<feature type="region of interest" description="Disordered" evidence="1">
    <location>
        <begin position="1"/>
        <end position="24"/>
    </location>
</feature>
<organism evidence="2 3">
    <name type="scientific">Nocardia pulmonis</name>
    <dbReference type="NCBI Taxonomy" id="2951408"/>
    <lineage>
        <taxon>Bacteria</taxon>
        <taxon>Bacillati</taxon>
        <taxon>Actinomycetota</taxon>
        <taxon>Actinomycetes</taxon>
        <taxon>Mycobacteriales</taxon>
        <taxon>Nocardiaceae</taxon>
        <taxon>Nocardia</taxon>
    </lineage>
</organism>
<protein>
    <submittedName>
        <fullName evidence="2">Uncharacterized protein</fullName>
    </submittedName>
</protein>
<evidence type="ECO:0000256" key="1">
    <source>
        <dbReference type="SAM" id="MobiDB-lite"/>
    </source>
</evidence>
<dbReference type="RefSeq" id="WP_251916929.1">
    <property type="nucleotide sequence ID" value="NZ_JAMRXG010000016.1"/>
</dbReference>
<keyword evidence="3" id="KW-1185">Reference proteome</keyword>
<reference evidence="2" key="1">
    <citation type="submission" date="2022-06" db="EMBL/GenBank/DDBJ databases">
        <title>Novel species in genus nocardia.</title>
        <authorList>
            <person name="Li F."/>
        </authorList>
    </citation>
    <scope>NUCLEOTIDE SEQUENCE</scope>
    <source>
        <strain evidence="2">CDC141</strain>
    </source>
</reference>
<feature type="region of interest" description="Disordered" evidence="1">
    <location>
        <begin position="100"/>
        <end position="124"/>
    </location>
</feature>
<name>A0A9X2EDS8_9NOCA</name>
<dbReference type="Proteomes" id="UP001139157">
    <property type="component" value="Unassembled WGS sequence"/>
</dbReference>
<sequence length="124" mass="13634">MSADQAARVRTEPAPTAEPVSSPFDVDIVPIGIPQAVPEAHDRLVRHLFDIGLQLHSVRAIFEGHASTPEQIRTASDCVLSVLDDLDTLIRDAGLAMLDLATRRDPPRPNPVRPAGPHRRRRRS</sequence>
<proteinExistence type="predicted"/>
<evidence type="ECO:0000313" key="2">
    <source>
        <dbReference type="EMBL" id="MCM6777615.1"/>
    </source>
</evidence>
<dbReference type="AlphaFoldDB" id="A0A9X2EDS8"/>
<gene>
    <name evidence="2" type="ORF">NDR86_29420</name>
</gene>
<dbReference type="EMBL" id="JAMRXG010000016">
    <property type="protein sequence ID" value="MCM6777615.1"/>
    <property type="molecule type" value="Genomic_DNA"/>
</dbReference>
<evidence type="ECO:0000313" key="3">
    <source>
        <dbReference type="Proteomes" id="UP001139157"/>
    </source>
</evidence>